<dbReference type="EMBL" id="CM056741">
    <property type="protein sequence ID" value="KAJ8686932.1"/>
    <property type="molecule type" value="Genomic_DNA"/>
</dbReference>
<sequence>MIDHPYVVALYESNAEFACLGTIIAPKIVLTANHCVSPHRLFSVRANSSDNRSGGGLYRIQRIIKYPNASEDGSPVPHDIALVVLKTKIPNARPVKLADPKVKVPPGAIVQALGWGSRDFPRILSKVDLEITSRQDCLMYYKSDDWFCTESHNTYTCAGDGGGPVIFNGEQVGIVSHSKNNDTCSSRIPTANVNLIKYLTWIESHVASDV</sequence>
<reference evidence="1" key="1">
    <citation type="submission" date="2023-04" db="EMBL/GenBank/DDBJ databases">
        <title>A chromosome-level genome assembly of the parasitoid wasp Eretmocerus hayati.</title>
        <authorList>
            <person name="Zhong Y."/>
            <person name="Liu S."/>
            <person name="Liu Y."/>
        </authorList>
    </citation>
    <scope>NUCLEOTIDE SEQUENCE</scope>
    <source>
        <strain evidence="1">ZJU_SS_LIU_2023</strain>
    </source>
</reference>
<evidence type="ECO:0000313" key="2">
    <source>
        <dbReference type="Proteomes" id="UP001239111"/>
    </source>
</evidence>
<comment type="caution">
    <text evidence="1">The sequence shown here is derived from an EMBL/GenBank/DDBJ whole genome shotgun (WGS) entry which is preliminary data.</text>
</comment>
<gene>
    <name evidence="1" type="ORF">QAD02_022726</name>
</gene>
<dbReference type="Proteomes" id="UP001239111">
    <property type="component" value="Chromosome 1"/>
</dbReference>
<name>A0ACC2PU22_9HYME</name>
<keyword evidence="2" id="KW-1185">Reference proteome</keyword>
<protein>
    <submittedName>
        <fullName evidence="1">Uncharacterized protein</fullName>
    </submittedName>
</protein>
<organism evidence="1 2">
    <name type="scientific">Eretmocerus hayati</name>
    <dbReference type="NCBI Taxonomy" id="131215"/>
    <lineage>
        <taxon>Eukaryota</taxon>
        <taxon>Metazoa</taxon>
        <taxon>Ecdysozoa</taxon>
        <taxon>Arthropoda</taxon>
        <taxon>Hexapoda</taxon>
        <taxon>Insecta</taxon>
        <taxon>Pterygota</taxon>
        <taxon>Neoptera</taxon>
        <taxon>Endopterygota</taxon>
        <taxon>Hymenoptera</taxon>
        <taxon>Apocrita</taxon>
        <taxon>Proctotrupomorpha</taxon>
        <taxon>Chalcidoidea</taxon>
        <taxon>Aphelinidae</taxon>
        <taxon>Aphelininae</taxon>
        <taxon>Eretmocerus</taxon>
    </lineage>
</organism>
<proteinExistence type="predicted"/>
<evidence type="ECO:0000313" key="1">
    <source>
        <dbReference type="EMBL" id="KAJ8686932.1"/>
    </source>
</evidence>
<accession>A0ACC2PU22</accession>